<feature type="compositionally biased region" description="Polar residues" evidence="1">
    <location>
        <begin position="67"/>
        <end position="78"/>
    </location>
</feature>
<gene>
    <name evidence="2" type="ORF">PS710_01599</name>
</gene>
<evidence type="ECO:0000313" key="3">
    <source>
        <dbReference type="Proteomes" id="UP000381093"/>
    </source>
</evidence>
<feature type="region of interest" description="Disordered" evidence="1">
    <location>
        <begin position="19"/>
        <end position="85"/>
    </location>
</feature>
<dbReference type="Proteomes" id="UP000381093">
    <property type="component" value="Unassembled WGS sequence"/>
</dbReference>
<accession>A0A5E7BRN9</accession>
<name>A0A5E7BRN9_PSEFL</name>
<dbReference type="EMBL" id="CABVHW010000004">
    <property type="protein sequence ID" value="VVN87441.1"/>
    <property type="molecule type" value="Genomic_DNA"/>
</dbReference>
<proteinExistence type="predicted"/>
<sequence length="85" mass="9719">MSRPEESVRFWLWIQPVDATQLNSGNPPDTDPVSPYEPDSNTLNEAAERTLDFHSPSTADIKATPRTPCTQYRNQPRLNRTIKHL</sequence>
<organism evidence="2 3">
    <name type="scientific">Pseudomonas fluorescens</name>
    <dbReference type="NCBI Taxonomy" id="294"/>
    <lineage>
        <taxon>Bacteria</taxon>
        <taxon>Pseudomonadati</taxon>
        <taxon>Pseudomonadota</taxon>
        <taxon>Gammaproteobacteria</taxon>
        <taxon>Pseudomonadales</taxon>
        <taxon>Pseudomonadaceae</taxon>
        <taxon>Pseudomonas</taxon>
    </lineage>
</organism>
<evidence type="ECO:0000313" key="2">
    <source>
        <dbReference type="EMBL" id="VVN87441.1"/>
    </source>
</evidence>
<evidence type="ECO:0000256" key="1">
    <source>
        <dbReference type="SAM" id="MobiDB-lite"/>
    </source>
</evidence>
<dbReference type="AlphaFoldDB" id="A0A5E7BRN9"/>
<reference evidence="2 3" key="1">
    <citation type="submission" date="2019-09" db="EMBL/GenBank/DDBJ databases">
        <authorList>
            <person name="Chandra G."/>
            <person name="Truman W A."/>
        </authorList>
    </citation>
    <scope>NUCLEOTIDE SEQUENCE [LARGE SCALE GENOMIC DNA]</scope>
    <source>
        <strain evidence="2">PS710</strain>
    </source>
</reference>
<protein>
    <submittedName>
        <fullName evidence="2">Uncharacterized protein</fullName>
    </submittedName>
</protein>